<evidence type="ECO:0000259" key="3">
    <source>
        <dbReference type="Pfam" id="PF13538"/>
    </source>
</evidence>
<dbReference type="GO" id="GO:0009338">
    <property type="term" value="C:exodeoxyribonuclease V complex"/>
    <property type="evidence" value="ECO:0007669"/>
    <property type="project" value="TreeGrafter"/>
</dbReference>
<dbReference type="Gene3D" id="3.40.50.300">
    <property type="entry name" value="P-loop containing nucleotide triphosphate hydrolases"/>
    <property type="match status" value="1"/>
</dbReference>
<dbReference type="InterPro" id="IPR027785">
    <property type="entry name" value="UvrD-like_helicase_C"/>
</dbReference>
<keyword evidence="1" id="KW-0547">Nucleotide-binding</keyword>
<protein>
    <recommendedName>
        <fullName evidence="6">UvrD-like helicase C-terminal domain-containing protein</fullName>
    </recommendedName>
</protein>
<evidence type="ECO:0008006" key="6">
    <source>
        <dbReference type="Google" id="ProtNLM"/>
    </source>
</evidence>
<feature type="non-terminal residue" evidence="5">
    <location>
        <position position="1"/>
    </location>
</feature>
<dbReference type="PANTHER" id="PTHR43788">
    <property type="entry name" value="DNA2/NAM7 HELICASE FAMILY MEMBER"/>
    <property type="match status" value="1"/>
</dbReference>
<evidence type="ECO:0000313" key="5">
    <source>
        <dbReference type="EMBL" id="SVE55505.1"/>
    </source>
</evidence>
<dbReference type="InterPro" id="IPR041451">
    <property type="entry name" value="RecD2_SH13"/>
</dbReference>
<dbReference type="CDD" id="cd18809">
    <property type="entry name" value="SF1_C_RecD"/>
    <property type="match status" value="1"/>
</dbReference>
<proteinExistence type="predicted"/>
<feature type="domain" description="UvrD-like helicase C-terminal" evidence="3">
    <location>
        <begin position="77"/>
        <end position="125"/>
    </location>
</feature>
<organism evidence="5">
    <name type="scientific">marine metagenome</name>
    <dbReference type="NCBI Taxonomy" id="408172"/>
    <lineage>
        <taxon>unclassified sequences</taxon>
        <taxon>metagenomes</taxon>
        <taxon>ecological metagenomes</taxon>
    </lineage>
</organism>
<dbReference type="PANTHER" id="PTHR43788:SF6">
    <property type="entry name" value="DNA HELICASE B"/>
    <property type="match status" value="1"/>
</dbReference>
<evidence type="ECO:0000259" key="4">
    <source>
        <dbReference type="Pfam" id="PF18335"/>
    </source>
</evidence>
<dbReference type="InterPro" id="IPR027417">
    <property type="entry name" value="P-loop_NTPase"/>
</dbReference>
<evidence type="ECO:0000256" key="1">
    <source>
        <dbReference type="ARBA" id="ARBA00022741"/>
    </source>
</evidence>
<dbReference type="GO" id="GO:0017116">
    <property type="term" value="F:single-stranded DNA helicase activity"/>
    <property type="evidence" value="ECO:0007669"/>
    <property type="project" value="TreeGrafter"/>
</dbReference>
<accession>A0A383EGS9</accession>
<evidence type="ECO:0000256" key="2">
    <source>
        <dbReference type="ARBA" id="ARBA00022840"/>
    </source>
</evidence>
<sequence>RLQARLAPGRAAHAVGDRELREGNRVLQVRNNYDKGVFNGDLGRLSRLEKEDGFAEVVFDAGGLQRYEFAELDELTLAYAISIHRAQGSEFPAVVLPLTTQHYPMLQRNLLYTAVTRARDLLIIVGSRRALGRALSNDHQARRHTALAQRLQTTE</sequence>
<reference evidence="5" key="1">
    <citation type="submission" date="2018-05" db="EMBL/GenBank/DDBJ databases">
        <authorList>
            <person name="Lanie J.A."/>
            <person name="Ng W.-L."/>
            <person name="Kazmierczak K.M."/>
            <person name="Andrzejewski T.M."/>
            <person name="Davidsen T.M."/>
            <person name="Wayne K.J."/>
            <person name="Tettelin H."/>
            <person name="Glass J.I."/>
            <person name="Rusch D."/>
            <person name="Podicherti R."/>
            <person name="Tsui H.-C.T."/>
            <person name="Winkler M.E."/>
        </authorList>
    </citation>
    <scope>NUCLEOTIDE SEQUENCE</scope>
</reference>
<feature type="domain" description="ATP-dependent RecD2 DNA helicase SH3" evidence="4">
    <location>
        <begin position="1"/>
        <end position="59"/>
    </location>
</feature>
<dbReference type="EMBL" id="UINC01225434">
    <property type="protein sequence ID" value="SVE55505.1"/>
    <property type="molecule type" value="Genomic_DNA"/>
</dbReference>
<dbReference type="Pfam" id="PF18335">
    <property type="entry name" value="SH3_13"/>
    <property type="match status" value="1"/>
</dbReference>
<dbReference type="Pfam" id="PF13538">
    <property type="entry name" value="UvrD_C_2"/>
    <property type="match status" value="1"/>
</dbReference>
<dbReference type="AlphaFoldDB" id="A0A383EGS9"/>
<dbReference type="SUPFAM" id="SSF52540">
    <property type="entry name" value="P-loop containing nucleoside triphosphate hydrolases"/>
    <property type="match status" value="1"/>
</dbReference>
<dbReference type="InterPro" id="IPR050534">
    <property type="entry name" value="Coronavir_polyprotein_1ab"/>
</dbReference>
<gene>
    <name evidence="5" type="ORF">METZ01_LOCUS508359</name>
</gene>
<dbReference type="GO" id="GO:0005524">
    <property type="term" value="F:ATP binding"/>
    <property type="evidence" value="ECO:0007669"/>
    <property type="project" value="UniProtKB-KW"/>
</dbReference>
<dbReference type="GO" id="GO:0006310">
    <property type="term" value="P:DNA recombination"/>
    <property type="evidence" value="ECO:0007669"/>
    <property type="project" value="TreeGrafter"/>
</dbReference>
<keyword evidence="2" id="KW-0067">ATP-binding</keyword>
<name>A0A383EGS9_9ZZZZ</name>